<dbReference type="AlphaFoldDB" id="A0A933L4N2"/>
<dbReference type="InterPro" id="IPR047677">
    <property type="entry name" value="GDCCVxC"/>
</dbReference>
<name>A0A933L4N2_9HYPH</name>
<accession>A0A933L4N2</accession>
<sequence>MILSSTITCPHCGHRSLEVMPEDACVHFYECKNCKRLLRPRQGDCCVFCSYADVRCPSKQLEAAEARRK</sequence>
<dbReference type="NCBIfam" id="NF041374">
    <property type="entry name" value="GDCCVxC"/>
    <property type="match status" value="1"/>
</dbReference>
<dbReference type="EMBL" id="JACRAF010000064">
    <property type="protein sequence ID" value="MBI4923878.1"/>
    <property type="molecule type" value="Genomic_DNA"/>
</dbReference>
<evidence type="ECO:0000313" key="1">
    <source>
        <dbReference type="EMBL" id="MBI4923878.1"/>
    </source>
</evidence>
<evidence type="ECO:0000313" key="2">
    <source>
        <dbReference type="Proteomes" id="UP000782610"/>
    </source>
</evidence>
<protein>
    <submittedName>
        <fullName evidence="1">Uncharacterized protein</fullName>
    </submittedName>
</protein>
<organism evidence="1 2">
    <name type="scientific">Devosia nanyangense</name>
    <dbReference type="NCBI Taxonomy" id="1228055"/>
    <lineage>
        <taxon>Bacteria</taxon>
        <taxon>Pseudomonadati</taxon>
        <taxon>Pseudomonadota</taxon>
        <taxon>Alphaproteobacteria</taxon>
        <taxon>Hyphomicrobiales</taxon>
        <taxon>Devosiaceae</taxon>
        <taxon>Devosia</taxon>
    </lineage>
</organism>
<dbReference type="Proteomes" id="UP000782610">
    <property type="component" value="Unassembled WGS sequence"/>
</dbReference>
<gene>
    <name evidence="1" type="ORF">HY834_19265</name>
</gene>
<comment type="caution">
    <text evidence="1">The sequence shown here is derived from an EMBL/GenBank/DDBJ whole genome shotgun (WGS) entry which is preliminary data.</text>
</comment>
<reference evidence="1" key="1">
    <citation type="submission" date="2020-07" db="EMBL/GenBank/DDBJ databases">
        <title>Huge and variable diversity of episymbiotic CPR bacteria and DPANN archaea in groundwater ecosystems.</title>
        <authorList>
            <person name="He C.Y."/>
            <person name="Keren R."/>
            <person name="Whittaker M."/>
            <person name="Farag I.F."/>
            <person name="Doudna J."/>
            <person name="Cate J.H.D."/>
            <person name="Banfield J.F."/>
        </authorList>
    </citation>
    <scope>NUCLEOTIDE SEQUENCE</scope>
    <source>
        <strain evidence="1">NC_groundwater_1586_Pr3_B-0.1um_66_15</strain>
    </source>
</reference>
<proteinExistence type="predicted"/>